<accession>A0A1F6UXT8</accession>
<reference evidence="3 4" key="1">
    <citation type="journal article" date="2016" name="Nat. Commun.">
        <title>Thousands of microbial genomes shed light on interconnected biogeochemical processes in an aquifer system.</title>
        <authorList>
            <person name="Anantharaman K."/>
            <person name="Brown C.T."/>
            <person name="Hug L.A."/>
            <person name="Sharon I."/>
            <person name="Castelle C.J."/>
            <person name="Probst A.J."/>
            <person name="Thomas B.C."/>
            <person name="Singh A."/>
            <person name="Wilkins M.J."/>
            <person name="Karaoz U."/>
            <person name="Brodie E.L."/>
            <person name="Williams K.H."/>
            <person name="Hubbard S.S."/>
            <person name="Banfield J.F."/>
        </authorList>
    </citation>
    <scope>NUCLEOTIDE SEQUENCE [LARGE SCALE GENOMIC DNA]</scope>
</reference>
<feature type="domain" description="Glycosyltransferase subfamily 4-like N-terminal" evidence="2">
    <location>
        <begin position="43"/>
        <end position="200"/>
    </location>
</feature>
<dbReference type="STRING" id="1801735.A2645_01375"/>
<name>A0A1F6UXT8_9BACT</name>
<dbReference type="Pfam" id="PF13439">
    <property type="entry name" value="Glyco_transf_4"/>
    <property type="match status" value="1"/>
</dbReference>
<dbReference type="Gene3D" id="3.40.50.2000">
    <property type="entry name" value="Glycogen Phosphorylase B"/>
    <property type="match status" value="2"/>
</dbReference>
<evidence type="ECO:0008006" key="5">
    <source>
        <dbReference type="Google" id="ProtNLM"/>
    </source>
</evidence>
<evidence type="ECO:0000313" key="3">
    <source>
        <dbReference type="EMBL" id="OGI62230.1"/>
    </source>
</evidence>
<dbReference type="Pfam" id="PF00534">
    <property type="entry name" value="Glycos_transf_1"/>
    <property type="match status" value="1"/>
</dbReference>
<evidence type="ECO:0000259" key="2">
    <source>
        <dbReference type="Pfam" id="PF13439"/>
    </source>
</evidence>
<comment type="caution">
    <text evidence="3">The sequence shown here is derived from an EMBL/GenBank/DDBJ whole genome shotgun (WGS) entry which is preliminary data.</text>
</comment>
<dbReference type="AlphaFoldDB" id="A0A1F6UXT8"/>
<gene>
    <name evidence="3" type="ORF">A2645_01375</name>
</gene>
<dbReference type="InterPro" id="IPR028098">
    <property type="entry name" value="Glyco_trans_4-like_N"/>
</dbReference>
<dbReference type="PANTHER" id="PTHR12526">
    <property type="entry name" value="GLYCOSYLTRANSFERASE"/>
    <property type="match status" value="1"/>
</dbReference>
<organism evidence="3 4">
    <name type="scientific">Candidatus Nomurabacteria bacterium RIFCSPHIGHO2_01_FULL_39_9</name>
    <dbReference type="NCBI Taxonomy" id="1801735"/>
    <lineage>
        <taxon>Bacteria</taxon>
        <taxon>Candidatus Nomuraibacteriota</taxon>
    </lineage>
</organism>
<dbReference type="Proteomes" id="UP000182253">
    <property type="component" value="Unassembled WGS sequence"/>
</dbReference>
<evidence type="ECO:0000313" key="4">
    <source>
        <dbReference type="Proteomes" id="UP000182253"/>
    </source>
</evidence>
<protein>
    <recommendedName>
        <fullName evidence="5">Glycosyltransferase subfamily 4-like N-terminal domain-containing protein</fullName>
    </recommendedName>
</protein>
<dbReference type="InterPro" id="IPR001296">
    <property type="entry name" value="Glyco_trans_1"/>
</dbReference>
<evidence type="ECO:0000259" key="1">
    <source>
        <dbReference type="Pfam" id="PF00534"/>
    </source>
</evidence>
<dbReference type="SUPFAM" id="SSF53756">
    <property type="entry name" value="UDP-Glycosyltransferase/glycogen phosphorylase"/>
    <property type="match status" value="1"/>
</dbReference>
<dbReference type="GO" id="GO:0016757">
    <property type="term" value="F:glycosyltransferase activity"/>
    <property type="evidence" value="ECO:0007669"/>
    <property type="project" value="InterPro"/>
</dbReference>
<dbReference type="CDD" id="cd03801">
    <property type="entry name" value="GT4_PimA-like"/>
    <property type="match status" value="1"/>
</dbReference>
<proteinExistence type="predicted"/>
<dbReference type="EMBL" id="MFTL01000001">
    <property type="protein sequence ID" value="OGI62230.1"/>
    <property type="molecule type" value="Genomic_DNA"/>
</dbReference>
<feature type="domain" description="Glycosyl transferase family 1" evidence="1">
    <location>
        <begin position="216"/>
        <end position="370"/>
    </location>
</feature>
<sequence length="392" mass="44943">MVSTTSPCAKDVFFCLAMKKKIKICFVCLGAYPLFNQNIKATFGGAEVQLYLLGKALTKLPEFEVSFVVANFGQPAVEVRDGVRLYKSIKNEKSGSLWRSLRRPKPLVLANVLRKIGADIYIQRTASAGTGLVCLVAHLLGKKFIYMTAHEIDCGGEFEKMNPWLSGRLYRYGIRRADLVITQNEEHRRMVKEHHGKESIVVKSVYKIPKSSELDQMERKYILWVGRAEDWKQPEIFLELARNFKDHNFLMICPRSNNQHAYFDGIKERVAELPNVSFKDFVPFAEMDNYFRQAKVYVLTSKFEGFPNTFVQAAKNTVPILSLNVDPDDFLEKYDCGIFTGGSIDKLKDSLHKILNDEVKRARLGANAYRYAKENHDIEKIINNYKTILEKL</sequence>